<dbReference type="Proteomes" id="UP000290560">
    <property type="component" value="Unassembled WGS sequence"/>
</dbReference>
<proteinExistence type="predicted"/>
<sequence>MGTNARHHPPPPPPTRCGQAAGECAAGICALCVCWPLMLLWHCIDMDMELDAVGLLTLLRHALRQAPTRRRLAGAASSSAPLHPSLTWNSTPPAISCGGRPPSRIHKICLIYIRPPSMVHLHWLALWVLPTESLLDNGKSPSIGGPKDGNGFHPLHCNSLPTLDCTALFSAPRHGPRPGPLARASRSSLGEPA</sequence>
<accession>A0A445MFX8</accession>
<name>A0A445MFX8_ENSVE</name>
<dbReference type="EMBL" id="KV875843">
    <property type="protein sequence ID" value="RZR73175.1"/>
    <property type="molecule type" value="Genomic_DNA"/>
</dbReference>
<organism evidence="2">
    <name type="scientific">Ensete ventricosum</name>
    <name type="common">Abyssinian banana</name>
    <name type="synonym">Musa ensete</name>
    <dbReference type="NCBI Taxonomy" id="4639"/>
    <lineage>
        <taxon>Eukaryota</taxon>
        <taxon>Viridiplantae</taxon>
        <taxon>Streptophyta</taxon>
        <taxon>Embryophyta</taxon>
        <taxon>Tracheophyta</taxon>
        <taxon>Spermatophyta</taxon>
        <taxon>Magnoliopsida</taxon>
        <taxon>Liliopsida</taxon>
        <taxon>Zingiberales</taxon>
        <taxon>Musaceae</taxon>
        <taxon>Ensete</taxon>
    </lineage>
</organism>
<evidence type="ECO:0000256" key="1">
    <source>
        <dbReference type="SAM" id="MobiDB-lite"/>
    </source>
</evidence>
<evidence type="ECO:0000313" key="2">
    <source>
        <dbReference type="EMBL" id="RZR73175.1"/>
    </source>
</evidence>
<reference evidence="2" key="1">
    <citation type="journal article" date="2018" name="Data Brief">
        <title>Genome sequence data from 17 accessions of Ensete ventricosum, a staple food crop for millions in Ethiopia.</title>
        <authorList>
            <person name="Yemataw Z."/>
            <person name="Muzemil S."/>
            <person name="Ambachew D."/>
            <person name="Tripathi L."/>
            <person name="Tesfaye K."/>
            <person name="Chala A."/>
            <person name="Farbos A."/>
            <person name="O'Neill P."/>
            <person name="Moore K."/>
            <person name="Grant M."/>
            <person name="Studholme D.J."/>
        </authorList>
    </citation>
    <scope>NUCLEOTIDE SEQUENCE [LARGE SCALE GENOMIC DNA]</scope>
    <source>
        <tissue evidence="2">Leaf</tissue>
    </source>
</reference>
<protein>
    <submittedName>
        <fullName evidence="2">Uncharacterized protein</fullName>
    </submittedName>
</protein>
<feature type="region of interest" description="Disordered" evidence="1">
    <location>
        <begin position="174"/>
        <end position="193"/>
    </location>
</feature>
<dbReference type="AlphaFoldDB" id="A0A445MFX8"/>
<gene>
    <name evidence="2" type="ORF">BHM03_00020991</name>
</gene>